<dbReference type="InterPro" id="IPR049362">
    <property type="entry name" value="TTI1_rpt"/>
</dbReference>
<feature type="domain" description="TTI1 C-terminal TPR" evidence="3">
    <location>
        <begin position="825"/>
        <end position="1113"/>
    </location>
</feature>
<proteinExistence type="predicted"/>
<dbReference type="Gene3D" id="1.25.10.10">
    <property type="entry name" value="Leucine-rich Repeat Variant"/>
    <property type="match status" value="1"/>
</dbReference>
<dbReference type="InterPro" id="IPR052587">
    <property type="entry name" value="TELO2-interacting_protein_1"/>
</dbReference>
<dbReference type="EMBL" id="MU790557">
    <property type="protein sequence ID" value="KAJ3998520.1"/>
    <property type="molecule type" value="Genomic_DNA"/>
</dbReference>
<comment type="caution">
    <text evidence="4">The sequence shown here is derived from an EMBL/GenBank/DDBJ whole genome shotgun (WGS) entry which is preliminary data.</text>
</comment>
<reference evidence="4" key="1">
    <citation type="submission" date="2022-08" db="EMBL/GenBank/DDBJ databases">
        <authorList>
            <consortium name="DOE Joint Genome Institute"/>
            <person name="Min B."/>
            <person name="Riley R."/>
            <person name="Sierra-Patev S."/>
            <person name="Naranjo-Ortiz M."/>
            <person name="Looney B."/>
            <person name="Konkel Z."/>
            <person name="Slot J.C."/>
            <person name="Sakamoto Y."/>
            <person name="Steenwyk J.L."/>
            <person name="Rokas A."/>
            <person name="Carro J."/>
            <person name="Camarero S."/>
            <person name="Ferreira P."/>
            <person name="Molpeceres G."/>
            <person name="Ruiz-Duenas F.J."/>
            <person name="Serrano A."/>
            <person name="Henrissat B."/>
            <person name="Drula E."/>
            <person name="Hughes K.W."/>
            <person name="Mata J.L."/>
            <person name="Ishikawa N.K."/>
            <person name="Vargas-Isla R."/>
            <person name="Ushijima S."/>
            <person name="Smith C.A."/>
            <person name="Ahrendt S."/>
            <person name="Andreopoulos W."/>
            <person name="He G."/>
            <person name="Labutti K."/>
            <person name="Lipzen A."/>
            <person name="Ng V."/>
            <person name="Sandor L."/>
            <person name="Barry K."/>
            <person name="Martinez A.T."/>
            <person name="Xiao Y."/>
            <person name="Gibbons J.G."/>
            <person name="Terashima K."/>
            <person name="Hibbett D.S."/>
            <person name="Grigoriev I.V."/>
        </authorList>
    </citation>
    <scope>NUCLEOTIDE SEQUENCE</scope>
    <source>
        <strain evidence="4">TFB10827</strain>
    </source>
</reference>
<dbReference type="InterPro" id="IPR016024">
    <property type="entry name" value="ARM-type_fold"/>
</dbReference>
<feature type="region of interest" description="Disordered" evidence="1">
    <location>
        <begin position="874"/>
        <end position="918"/>
    </location>
</feature>
<evidence type="ECO:0000259" key="3">
    <source>
        <dbReference type="Pfam" id="PF24181"/>
    </source>
</evidence>
<feature type="compositionally biased region" description="Acidic residues" evidence="1">
    <location>
        <begin position="907"/>
        <end position="916"/>
    </location>
</feature>
<keyword evidence="5" id="KW-1185">Reference proteome</keyword>
<evidence type="ECO:0000256" key="1">
    <source>
        <dbReference type="SAM" id="MobiDB-lite"/>
    </source>
</evidence>
<sequence length="1154" mass="127912">MNASVHEQSQPVFKRVNLCTLQFDCLCKSDFFQLKTVCVPLMGATALAASSVPTVSRLLSELLNILYDIRSSGYSLNEATIKYVFFPIYTLLNRNDSVAIPDQLLEKIFMVLNILCKDWWWYLELKDWDQLFMLCGSVIGGIGTKGKGRERADETKDAAAQCLLTLLRSRDNDDGPLTPNQVRYRMKMFVTHAQTPTFTPILGQTLNSVLLATECHSPSLQSSMLDLLFVLLSDYFPEDLIVSVLPGVVSTTCKLCLGAPGNKGWAKGAVVANSLRVMQDVISRSIGDEPCIKSGAVLSVESIEELTDLVSEQPPKHPAQEQSKYGTPRTPSWLGITSSQLLIAMKSLSPLIKHPTPSALMAMVEFSANILRSTPTTLPLAQPLLLSYLLSLSNSDVPTVSRKASDLLLDLLTTSSKARHSFTRTLLRITRDNLSALPVLLPSQADAKVEHIAGIIEAVCRLALIGRDNAKGNLNPFASEIGKLLGPTGGVEKWGWSLLSVLELIDPPVTVTRTSAAQMMLENDPEGSSWLPFPQPMLKNVSSANAYDSLVRMFHALGKAAGDTGLFAVEWFASIGQSGKDYRAVTGMWCSCRLLEGISNVTFVEDPLMSSRLSRSKRLEKLARGLVKSTSLLWDTINEESIDTQSESTDEHNEVPQTQHVKGLIQLHDTLQITRGTPIGSRITAQPMLHSALSLQLISITAGILESRFPPLFIYSLYPILHSLVSPFSFLAETAFRALNFVTICTSYASPANLLLSNFDYVLDSVSRRLSRQWLDVDATKVLAVMIRLVGSDIVERAGDVVEECFDRLDEYHGYDIVVEGLVEVLGEVMKVMQLEELSKTRDNRPPPIKQSRADEQKFDSFFEWFNHRHETPVEEDWEDYGPAPRTAWGDNNPQDKGKGIDRSEDAPEVMPDEELPLSSSQALSKQIVQRSVYFLTHESTGIRARILNLLSSSVPILSESALMPSVHSAWPFILNRLADKEIFVVSAAAGLIEALVTSMGSLMFRRVWDDVWPRFRSMLSKMQTADTTNTLSRRVRGGVGSESVYTHSHRLYRSIIKTMTAALRGVDPQDSSNWEVIIAFRRFLHSEAAEELQQCARKLYIAAGIVNVDAVWLVLSATSGQVTSTSTKFLHEPQWDMVQNVALILDELHSPDM</sequence>
<name>A0ABQ8QJ16_9AGAR</name>
<dbReference type="Proteomes" id="UP001163828">
    <property type="component" value="Unassembled WGS sequence"/>
</dbReference>
<feature type="domain" description="TTI1 N-terminal TPR" evidence="2">
    <location>
        <begin position="31"/>
        <end position="396"/>
    </location>
</feature>
<evidence type="ECO:0000313" key="4">
    <source>
        <dbReference type="EMBL" id="KAJ3998520.1"/>
    </source>
</evidence>
<dbReference type="InterPro" id="IPR057567">
    <property type="entry name" value="TPR_TTI1_C"/>
</dbReference>
<evidence type="ECO:0000313" key="5">
    <source>
        <dbReference type="Proteomes" id="UP001163828"/>
    </source>
</evidence>
<dbReference type="PANTHER" id="PTHR18460:SF3">
    <property type="entry name" value="TELO2-INTERACTING PROTEIN 1 HOMOLOG"/>
    <property type="match status" value="1"/>
</dbReference>
<dbReference type="SUPFAM" id="SSF48371">
    <property type="entry name" value="ARM repeat"/>
    <property type="match status" value="1"/>
</dbReference>
<accession>A0ABQ8QJ16</accession>
<dbReference type="InterPro" id="IPR057566">
    <property type="entry name" value="TPR_TTI1_N"/>
</dbReference>
<gene>
    <name evidence="4" type="ORF">F5050DRAFT_1212604</name>
</gene>
<dbReference type="PANTHER" id="PTHR18460">
    <property type="entry name" value="TEL2 INTERACTING PROTEIN 1 TTI1 FAMILY MEMBER"/>
    <property type="match status" value="1"/>
</dbReference>
<protein>
    <submittedName>
        <fullName evidence="4">Armadillo-type protein</fullName>
    </submittedName>
</protein>
<dbReference type="Pfam" id="PF21547">
    <property type="entry name" value="TTI1"/>
    <property type="match status" value="1"/>
</dbReference>
<dbReference type="Pfam" id="PF24173">
    <property type="entry name" value="TPR_TTI1_N"/>
    <property type="match status" value="1"/>
</dbReference>
<organism evidence="4 5">
    <name type="scientific">Lentinula boryana</name>
    <dbReference type="NCBI Taxonomy" id="40481"/>
    <lineage>
        <taxon>Eukaryota</taxon>
        <taxon>Fungi</taxon>
        <taxon>Dikarya</taxon>
        <taxon>Basidiomycota</taxon>
        <taxon>Agaricomycotina</taxon>
        <taxon>Agaricomycetes</taxon>
        <taxon>Agaricomycetidae</taxon>
        <taxon>Agaricales</taxon>
        <taxon>Marasmiineae</taxon>
        <taxon>Omphalotaceae</taxon>
        <taxon>Lentinula</taxon>
    </lineage>
</organism>
<dbReference type="Pfam" id="PF24181">
    <property type="entry name" value="TPR_TTI1_C"/>
    <property type="match status" value="1"/>
</dbReference>
<feature type="compositionally biased region" description="Basic and acidic residues" evidence="1">
    <location>
        <begin position="894"/>
        <end position="906"/>
    </location>
</feature>
<dbReference type="InterPro" id="IPR011989">
    <property type="entry name" value="ARM-like"/>
</dbReference>
<evidence type="ECO:0000259" key="2">
    <source>
        <dbReference type="Pfam" id="PF24173"/>
    </source>
</evidence>